<keyword evidence="3" id="KW-1185">Reference proteome</keyword>
<dbReference type="Proteomes" id="UP000028702">
    <property type="component" value="Unassembled WGS sequence"/>
</dbReference>
<protein>
    <submittedName>
        <fullName evidence="2">Conserved protein</fullName>
    </submittedName>
</protein>
<feature type="transmembrane region" description="Helical" evidence="1">
    <location>
        <begin position="12"/>
        <end position="29"/>
    </location>
</feature>
<evidence type="ECO:0000313" key="2">
    <source>
        <dbReference type="EMBL" id="GAK43792.1"/>
    </source>
</evidence>
<feature type="transmembrane region" description="Helical" evidence="1">
    <location>
        <begin position="41"/>
        <end position="67"/>
    </location>
</feature>
<dbReference type="AlphaFoldDB" id="A0A081B6X4"/>
<feature type="transmembrane region" description="Helical" evidence="1">
    <location>
        <begin position="88"/>
        <end position="106"/>
    </location>
</feature>
<accession>A0A081B6X4</accession>
<dbReference type="EMBL" id="BBIO01000001">
    <property type="protein sequence ID" value="GAK43792.1"/>
    <property type="molecule type" value="Genomic_DNA"/>
</dbReference>
<organism evidence="2 3">
    <name type="scientific">Tepidicaulis marinus</name>
    <dbReference type="NCBI Taxonomy" id="1333998"/>
    <lineage>
        <taxon>Bacteria</taxon>
        <taxon>Pseudomonadati</taxon>
        <taxon>Pseudomonadota</taxon>
        <taxon>Alphaproteobacteria</taxon>
        <taxon>Hyphomicrobiales</taxon>
        <taxon>Parvibaculaceae</taxon>
        <taxon>Tepidicaulis</taxon>
    </lineage>
</organism>
<keyword evidence="1" id="KW-0812">Transmembrane</keyword>
<name>A0A081B6X4_9HYPH</name>
<proteinExistence type="predicted"/>
<keyword evidence="1" id="KW-1133">Transmembrane helix</keyword>
<reference evidence="2 3" key="1">
    <citation type="submission" date="2014-07" db="EMBL/GenBank/DDBJ databases">
        <title>Tepidicaulis marinum gen. nov., sp. nov., a novel marine bacterium denitrifying nitrate to nitrous oxide strictly under microaerobic conditions.</title>
        <authorList>
            <person name="Takeuchi M."/>
            <person name="Yamagishi T."/>
            <person name="Kamagata Y."/>
            <person name="Oshima K."/>
            <person name="Hattori M."/>
            <person name="Katayama T."/>
            <person name="Hanada S."/>
            <person name="Tamaki H."/>
            <person name="Marumo K."/>
            <person name="Maeda H."/>
            <person name="Nedachi M."/>
            <person name="Iwasaki W."/>
            <person name="Suwa Y."/>
            <person name="Sakata S."/>
        </authorList>
    </citation>
    <scope>NUCLEOTIDE SEQUENCE [LARGE SCALE GENOMIC DNA]</scope>
    <source>
        <strain evidence="2 3">MA2</strain>
    </source>
</reference>
<gene>
    <name evidence="2" type="ORF">M2A_0291</name>
</gene>
<comment type="caution">
    <text evidence="2">The sequence shown here is derived from an EMBL/GenBank/DDBJ whole genome shotgun (WGS) entry which is preliminary data.</text>
</comment>
<keyword evidence="1" id="KW-0472">Membrane</keyword>
<sequence length="126" mass="13592">MITPPPAQRPTAYNRTAATGLGLALYLYTARRFEAPAPAELAVFIRALCLLTALEVSLVAGLAALYFDTSEERDWGEERARRPALLTAALWTGGVFASNWLVSAFVRAGTEAYVAFGLPPLYGPVM</sequence>
<evidence type="ECO:0000256" key="1">
    <source>
        <dbReference type="SAM" id="Phobius"/>
    </source>
</evidence>
<evidence type="ECO:0000313" key="3">
    <source>
        <dbReference type="Proteomes" id="UP000028702"/>
    </source>
</evidence>